<protein>
    <submittedName>
        <fullName evidence="3">RNA-binding protein</fullName>
    </submittedName>
</protein>
<dbReference type="InterPro" id="IPR002942">
    <property type="entry name" value="S4_RNA-bd"/>
</dbReference>
<evidence type="ECO:0000313" key="4">
    <source>
        <dbReference type="Proteomes" id="UP000239047"/>
    </source>
</evidence>
<dbReference type="Pfam" id="PF17774">
    <property type="entry name" value="YlmH_RBD"/>
    <property type="match status" value="1"/>
</dbReference>
<dbReference type="InterPro" id="IPR012677">
    <property type="entry name" value="Nucleotide-bd_a/b_plait_sf"/>
</dbReference>
<dbReference type="Gene3D" id="3.30.70.330">
    <property type="match status" value="1"/>
</dbReference>
<reference evidence="3 4" key="1">
    <citation type="submission" date="2018-02" db="EMBL/GenBank/DDBJ databases">
        <title>Jeotgalibacillus proteolyticum sp. nov. a protease producing bacterium isolated from ocean sediments of Laizhou Bay.</title>
        <authorList>
            <person name="Li Y."/>
        </authorList>
    </citation>
    <scope>NUCLEOTIDE SEQUENCE [LARGE SCALE GENOMIC DNA]</scope>
    <source>
        <strain evidence="3 4">22-7</strain>
    </source>
</reference>
<comment type="caution">
    <text evidence="3">The sequence shown here is derived from an EMBL/GenBank/DDBJ whole genome shotgun (WGS) entry which is preliminary data.</text>
</comment>
<dbReference type="SMART" id="SM00363">
    <property type="entry name" value="S4"/>
    <property type="match status" value="1"/>
</dbReference>
<evidence type="ECO:0000313" key="3">
    <source>
        <dbReference type="EMBL" id="PPA72121.1"/>
    </source>
</evidence>
<dbReference type="Gene3D" id="3.30.1370.160">
    <property type="match status" value="1"/>
</dbReference>
<dbReference type="Proteomes" id="UP000239047">
    <property type="component" value="Unassembled WGS sequence"/>
</dbReference>
<evidence type="ECO:0000256" key="1">
    <source>
        <dbReference type="PROSITE-ProRule" id="PRU00182"/>
    </source>
</evidence>
<dbReference type="RefSeq" id="WP_104056092.1">
    <property type="nucleotide sequence ID" value="NZ_PREZ01000001.1"/>
</dbReference>
<dbReference type="EMBL" id="PREZ01000001">
    <property type="protein sequence ID" value="PPA72121.1"/>
    <property type="molecule type" value="Genomic_DNA"/>
</dbReference>
<accession>A0A2S5GGT0</accession>
<dbReference type="InterPro" id="IPR036986">
    <property type="entry name" value="S4_RNA-bd_sf"/>
</dbReference>
<sequence>MSSVYQHFRKEEQGFIDRVLGWKQDTETMYAPKLTDFLDPRQVFIVQSLIGTTGEVRAAFEGGEGAERRRCLIYPDYLQPAFDDFNLLLIEVSYPAKFISVEHKDVLGSLMGLGIKREKFGDIIFSDDKIYIVVAQEFSSFFTMNLNQIGRNAVLVKEVSWDHYSPSDEKWREKFVTLSSLRLDVVIAGAMSISRQKAQLLIQGGKAKVNFKAEEHPSFECGEEDILSVRGFGRLRIGEIEGKTKKDKYRLKLYTIG</sequence>
<dbReference type="InterPro" id="IPR040591">
    <property type="entry name" value="RqcP2_RBD"/>
</dbReference>
<gene>
    <name evidence="3" type="ORF">C4B60_01715</name>
</gene>
<organism evidence="3 4">
    <name type="scientific">Jeotgalibacillus proteolyticus</name>
    <dbReference type="NCBI Taxonomy" id="2082395"/>
    <lineage>
        <taxon>Bacteria</taxon>
        <taxon>Bacillati</taxon>
        <taxon>Bacillota</taxon>
        <taxon>Bacilli</taxon>
        <taxon>Bacillales</taxon>
        <taxon>Caryophanaceae</taxon>
        <taxon>Jeotgalibacillus</taxon>
    </lineage>
</organism>
<dbReference type="PANTHER" id="PTHR13633:SF3">
    <property type="entry name" value="MITOCHONDRIAL TRANSCRIPTION RESCUE FACTOR 1"/>
    <property type="match status" value="1"/>
</dbReference>
<evidence type="ECO:0000259" key="2">
    <source>
        <dbReference type="SMART" id="SM00363"/>
    </source>
</evidence>
<dbReference type="SUPFAM" id="SSF55174">
    <property type="entry name" value="Alpha-L RNA-binding motif"/>
    <property type="match status" value="1"/>
</dbReference>
<dbReference type="AlphaFoldDB" id="A0A2S5GGT0"/>
<dbReference type="PROSITE" id="PS50889">
    <property type="entry name" value="S4"/>
    <property type="match status" value="1"/>
</dbReference>
<dbReference type="CDD" id="cd00165">
    <property type="entry name" value="S4"/>
    <property type="match status" value="1"/>
</dbReference>
<dbReference type="Pfam" id="PF21278">
    <property type="entry name" value="YlmH_1st"/>
    <property type="match status" value="1"/>
</dbReference>
<name>A0A2S5GGT0_9BACL</name>
<dbReference type="Gene3D" id="3.10.290.10">
    <property type="entry name" value="RNA-binding S4 domain"/>
    <property type="match status" value="1"/>
</dbReference>
<keyword evidence="4" id="KW-1185">Reference proteome</keyword>
<keyword evidence="1" id="KW-0694">RNA-binding</keyword>
<feature type="domain" description="RNA-binding S4" evidence="2">
    <location>
        <begin position="181"/>
        <end position="250"/>
    </location>
</feature>
<dbReference type="OrthoDB" id="9812787at2"/>
<dbReference type="GO" id="GO:0003723">
    <property type="term" value="F:RNA binding"/>
    <property type="evidence" value="ECO:0007669"/>
    <property type="project" value="UniProtKB-KW"/>
</dbReference>
<dbReference type="PANTHER" id="PTHR13633">
    <property type="entry name" value="MITOCHONDRIAL TRANSCRIPTION RESCUE FACTOR 1"/>
    <property type="match status" value="1"/>
</dbReference>
<dbReference type="InterPro" id="IPR048443">
    <property type="entry name" value="RqcP2_N"/>
</dbReference>
<proteinExistence type="predicted"/>